<dbReference type="PANTHER" id="PTHR37038:SF14">
    <property type="entry name" value="TRANSCRIPTIONAL ACTIVATOR"/>
    <property type="match status" value="1"/>
</dbReference>
<evidence type="ECO:0000313" key="3">
    <source>
        <dbReference type="Proteomes" id="UP000252797"/>
    </source>
</evidence>
<dbReference type="Proteomes" id="UP000252797">
    <property type="component" value="Unassembled WGS sequence"/>
</dbReference>
<dbReference type="Gene3D" id="1.25.40.10">
    <property type="entry name" value="Tetratricopeptide repeat domain"/>
    <property type="match status" value="1"/>
</dbReference>
<dbReference type="PANTHER" id="PTHR37038">
    <property type="entry name" value="TRANSCRIPTIONAL REGULATOR-RELATED"/>
    <property type="match status" value="1"/>
</dbReference>
<evidence type="ECO:0000313" key="2">
    <source>
        <dbReference type="EMBL" id="RCA11494.1"/>
    </source>
</evidence>
<sequence>MERQVFGKEIKRRRKEKNFSQYDLAVGICSQSMLSFIESGKYVPNAQIIVKLCERLDLNTDRLILHDHYAISPIEKFSEKCEELCNNHDYIALNKFLNQETVLQSIDTVQQMQAYYYYLACSQFHIEGDKQESLRSFKLALAESQDNTISLLSLMGEAVVYSKLGKKESTINNIRAAMRNIDTVEYEKNLNILFYLQAYAYLNLNMLVNSYNAIEKGIAFITTHDSHFMLGNLFFLAAKIAEKTGEENKQRDSIQHSKLFEQLFSEKVFKDIS</sequence>
<gene>
    <name evidence="2" type="ORF">EA71_02253</name>
</gene>
<dbReference type="InterPro" id="IPR011990">
    <property type="entry name" value="TPR-like_helical_dom_sf"/>
</dbReference>
<dbReference type="InterPro" id="IPR010982">
    <property type="entry name" value="Lambda_DNA-bd_dom_sf"/>
</dbReference>
<dbReference type="GO" id="GO:0003677">
    <property type="term" value="F:DNA binding"/>
    <property type="evidence" value="ECO:0007669"/>
    <property type="project" value="InterPro"/>
</dbReference>
<dbReference type="CDD" id="cd00093">
    <property type="entry name" value="HTH_XRE"/>
    <property type="match status" value="1"/>
</dbReference>
<dbReference type="SUPFAM" id="SSF47413">
    <property type="entry name" value="lambda repressor-like DNA-binding domains"/>
    <property type="match status" value="1"/>
</dbReference>
<dbReference type="SMART" id="SM00530">
    <property type="entry name" value="HTH_XRE"/>
    <property type="match status" value="1"/>
</dbReference>
<dbReference type="PROSITE" id="PS50943">
    <property type="entry name" value="HTH_CROC1"/>
    <property type="match status" value="1"/>
</dbReference>
<feature type="domain" description="HTH cro/C1-type" evidence="1">
    <location>
        <begin position="10"/>
        <end position="63"/>
    </location>
</feature>
<dbReference type="RefSeq" id="WP_113846139.1">
    <property type="nucleotide sequence ID" value="NZ_CABGKH010000010.1"/>
</dbReference>
<accession>A0A367CG04</accession>
<comment type="caution">
    <text evidence="2">The sequence shown here is derived from an EMBL/GenBank/DDBJ whole genome shotgun (WGS) entry which is preliminary data.</text>
</comment>
<name>A0A367CG04_9ENTE</name>
<protein>
    <recommendedName>
        <fullName evidence="1">HTH cro/C1-type domain-containing protein</fullName>
    </recommendedName>
</protein>
<dbReference type="AlphaFoldDB" id="A0A367CG04"/>
<organism evidence="2 3">
    <name type="scientific">Enterococcus durans</name>
    <dbReference type="NCBI Taxonomy" id="53345"/>
    <lineage>
        <taxon>Bacteria</taxon>
        <taxon>Bacillati</taxon>
        <taxon>Bacillota</taxon>
        <taxon>Bacilli</taxon>
        <taxon>Lactobacillales</taxon>
        <taxon>Enterococcaceae</taxon>
        <taxon>Enterococcus</taxon>
    </lineage>
</organism>
<reference evidence="2 3" key="1">
    <citation type="submission" date="2015-06" db="EMBL/GenBank/DDBJ databases">
        <title>The Genome Sequence of Enterococcus durans 4EA1.</title>
        <authorList>
            <consortium name="The Broad Institute Genomics Platform"/>
            <consortium name="The Broad Institute Genome Sequencing Center for Infectious Disease"/>
            <person name="Earl A.M."/>
            <person name="Van Tyne D."/>
            <person name="Lebreton F."/>
            <person name="Saavedra J.T."/>
            <person name="Gilmore M.S."/>
            <person name="Manson Mcguire A."/>
            <person name="Clock S."/>
            <person name="Crupain M."/>
            <person name="Rangan U."/>
            <person name="Young S."/>
            <person name="Abouelleil A."/>
            <person name="Cao P."/>
            <person name="Chapman S.B."/>
            <person name="Griggs A."/>
            <person name="Priest M."/>
            <person name="Shea T."/>
            <person name="Wortman J."/>
            <person name="Nusbaum C."/>
            <person name="Birren B."/>
        </authorList>
    </citation>
    <scope>NUCLEOTIDE SEQUENCE [LARGE SCALE GENOMIC DNA]</scope>
    <source>
        <strain evidence="2 3">4EA1</strain>
    </source>
</reference>
<dbReference type="InterPro" id="IPR001387">
    <property type="entry name" value="Cro/C1-type_HTH"/>
</dbReference>
<evidence type="ECO:0000259" key="1">
    <source>
        <dbReference type="PROSITE" id="PS50943"/>
    </source>
</evidence>
<dbReference type="EMBL" id="LEPB01000004">
    <property type="protein sequence ID" value="RCA11494.1"/>
    <property type="molecule type" value="Genomic_DNA"/>
</dbReference>
<dbReference type="InterPro" id="IPR053163">
    <property type="entry name" value="HTH-type_regulator_Rgg"/>
</dbReference>
<dbReference type="Pfam" id="PF01381">
    <property type="entry name" value="HTH_3"/>
    <property type="match status" value="1"/>
</dbReference>
<proteinExistence type="predicted"/>